<keyword evidence="3" id="KW-0378">Hydrolase</keyword>
<dbReference type="PROSITE" id="PS51462">
    <property type="entry name" value="NUDIX"/>
    <property type="match status" value="1"/>
</dbReference>
<dbReference type="InterPro" id="IPR020476">
    <property type="entry name" value="Nudix_hydrolase"/>
</dbReference>
<dbReference type="InterPro" id="IPR004629">
    <property type="entry name" value="WecG_TagA_CpsF"/>
</dbReference>
<evidence type="ECO:0000256" key="3">
    <source>
        <dbReference type="ARBA" id="ARBA00022801"/>
    </source>
</evidence>
<evidence type="ECO:0000256" key="2">
    <source>
        <dbReference type="ARBA" id="ARBA00022679"/>
    </source>
</evidence>
<dbReference type="PROSITE" id="PS00893">
    <property type="entry name" value="NUDIX_BOX"/>
    <property type="match status" value="1"/>
</dbReference>
<organism evidence="5 6">
    <name type="scientific">Candidatus Magasanikbacteria bacterium GW2011_GWA2_42_32</name>
    <dbReference type="NCBI Taxonomy" id="1619039"/>
    <lineage>
        <taxon>Bacteria</taxon>
        <taxon>Candidatus Magasanikiibacteriota</taxon>
    </lineage>
</organism>
<protein>
    <submittedName>
        <fullName evidence="5">Teichoic acid biosynthesis protein</fullName>
    </submittedName>
</protein>
<evidence type="ECO:0000259" key="4">
    <source>
        <dbReference type="PROSITE" id="PS51462"/>
    </source>
</evidence>
<dbReference type="Gene3D" id="3.90.79.10">
    <property type="entry name" value="Nucleoside Triphosphate Pyrophosphohydrolase"/>
    <property type="match status" value="1"/>
</dbReference>
<dbReference type="InterPro" id="IPR020084">
    <property type="entry name" value="NUDIX_hydrolase_CS"/>
</dbReference>
<dbReference type="NCBIfam" id="TIGR00696">
    <property type="entry name" value="wecG_tagA_cpsF"/>
    <property type="match status" value="1"/>
</dbReference>
<keyword evidence="1" id="KW-0328">Glycosyltransferase</keyword>
<dbReference type="GO" id="GO:0016758">
    <property type="term" value="F:hexosyltransferase activity"/>
    <property type="evidence" value="ECO:0007669"/>
    <property type="project" value="TreeGrafter"/>
</dbReference>
<sequence length="427" mass="49588">MRTPILGVPIDNLSRNQILVKIKEFLQNKGQNLITTPNPEILVDSEQDWFFKEIFYRSSLNIADGFGLILASLFLYGKKISRFPGSDLMLGICKIAQMENKSIYLLGASKKVVEETAKKLVKLYPHLRIAGANPGLKIEFSQNDKNKRIWHNEFLTGLSFNRKENQKIINDINQVKPDLLFVAFGHLKQEKWLVSFLSQMPSVKIAVGVGGAFDYISGVALRAPKLARVIGLEWLWRLFTNPRYRTQRVFKATIIFLRLIWEYKKILKKKFRRGVAGFIVNNSGQFFIAKRTPEHFDFYSLYTEQWQPPQGGVEPGESLERAVIREIEEETGFKTSVLCEAKKPYFYERTTNSAKKSRFKKYRGVEKYIFLLKYDGDGLEINLDKQELCDYKWVSLEELKRIIHPLRRRSLEILLEDCSCRLPAQIK</sequence>
<dbReference type="GO" id="GO:0016787">
    <property type="term" value="F:hydrolase activity"/>
    <property type="evidence" value="ECO:0007669"/>
    <property type="project" value="UniProtKB-KW"/>
</dbReference>
<dbReference type="InterPro" id="IPR015797">
    <property type="entry name" value="NUDIX_hydrolase-like_dom_sf"/>
</dbReference>
<name>A0A0G1A924_9BACT</name>
<comment type="caution">
    <text evidence="5">The sequence shown here is derived from an EMBL/GenBank/DDBJ whole genome shotgun (WGS) entry which is preliminary data.</text>
</comment>
<evidence type="ECO:0000256" key="1">
    <source>
        <dbReference type="ARBA" id="ARBA00022676"/>
    </source>
</evidence>
<reference evidence="5 6" key="1">
    <citation type="journal article" date="2015" name="Nature">
        <title>rRNA introns, odd ribosomes, and small enigmatic genomes across a large radiation of phyla.</title>
        <authorList>
            <person name="Brown C.T."/>
            <person name="Hug L.A."/>
            <person name="Thomas B.C."/>
            <person name="Sharon I."/>
            <person name="Castelle C.J."/>
            <person name="Singh A."/>
            <person name="Wilkins M.J."/>
            <person name="Williams K.H."/>
            <person name="Banfield J.F."/>
        </authorList>
    </citation>
    <scope>NUCLEOTIDE SEQUENCE [LARGE SCALE GENOMIC DNA]</scope>
</reference>
<dbReference type="PRINTS" id="PR00502">
    <property type="entry name" value="NUDIXFAMILY"/>
</dbReference>
<dbReference type="AlphaFoldDB" id="A0A0G1A924"/>
<dbReference type="InterPro" id="IPR000086">
    <property type="entry name" value="NUDIX_hydrolase_dom"/>
</dbReference>
<dbReference type="Proteomes" id="UP000034837">
    <property type="component" value="Unassembled WGS sequence"/>
</dbReference>
<dbReference type="PANTHER" id="PTHR34136:SF1">
    <property type="entry name" value="UDP-N-ACETYL-D-MANNOSAMINURONIC ACID TRANSFERASE"/>
    <property type="match status" value="1"/>
</dbReference>
<proteinExistence type="predicted"/>
<evidence type="ECO:0000313" key="6">
    <source>
        <dbReference type="Proteomes" id="UP000034837"/>
    </source>
</evidence>
<accession>A0A0G1A924</accession>
<keyword evidence="2" id="KW-0808">Transferase</keyword>
<dbReference type="Pfam" id="PF03808">
    <property type="entry name" value="Glyco_tran_WecG"/>
    <property type="match status" value="1"/>
</dbReference>
<dbReference type="CDD" id="cd06533">
    <property type="entry name" value="Glyco_transf_WecG_TagA"/>
    <property type="match status" value="1"/>
</dbReference>
<gene>
    <name evidence="5" type="ORF">UV20_C0001G0170</name>
</gene>
<dbReference type="EMBL" id="LCDO01000001">
    <property type="protein sequence ID" value="KKS57530.1"/>
    <property type="molecule type" value="Genomic_DNA"/>
</dbReference>
<dbReference type="PANTHER" id="PTHR34136">
    <property type="match status" value="1"/>
</dbReference>
<evidence type="ECO:0000313" key="5">
    <source>
        <dbReference type="EMBL" id="KKS57530.1"/>
    </source>
</evidence>
<feature type="domain" description="Nudix hydrolase" evidence="4">
    <location>
        <begin position="270"/>
        <end position="416"/>
    </location>
</feature>
<dbReference type="SUPFAM" id="SSF55811">
    <property type="entry name" value="Nudix"/>
    <property type="match status" value="1"/>
</dbReference>
<dbReference type="Pfam" id="PF00293">
    <property type="entry name" value="NUDIX"/>
    <property type="match status" value="1"/>
</dbReference>